<proteinExistence type="predicted"/>
<organism evidence="1">
    <name type="scientific">uncultured Caudovirales phage</name>
    <dbReference type="NCBI Taxonomy" id="2100421"/>
    <lineage>
        <taxon>Viruses</taxon>
        <taxon>Duplodnaviria</taxon>
        <taxon>Heunggongvirae</taxon>
        <taxon>Uroviricota</taxon>
        <taxon>Caudoviricetes</taxon>
        <taxon>Peduoviridae</taxon>
        <taxon>Maltschvirus</taxon>
        <taxon>Maltschvirus maltsch</taxon>
    </lineage>
</organism>
<accession>A0A6J7XB04</accession>
<gene>
    <name evidence="1" type="ORF">UFOVP744_7</name>
</gene>
<evidence type="ECO:0000313" key="1">
    <source>
        <dbReference type="EMBL" id="CAB5224772.1"/>
    </source>
</evidence>
<protein>
    <submittedName>
        <fullName evidence="1">Uncharacterized protein</fullName>
    </submittedName>
</protein>
<name>A0A6J7XB04_9CAUD</name>
<sequence>MSSEDIVVNHEPAGSWKVGYITLTNTEDGVVSYGLFNNLEEAQAWAIQLRNATIQAVCAPVHSRG</sequence>
<reference evidence="1" key="1">
    <citation type="submission" date="2020-05" db="EMBL/GenBank/DDBJ databases">
        <authorList>
            <person name="Chiriac C."/>
            <person name="Salcher M."/>
            <person name="Ghai R."/>
            <person name="Kavagutti S V."/>
        </authorList>
    </citation>
    <scope>NUCLEOTIDE SEQUENCE</scope>
</reference>
<dbReference type="EMBL" id="LR798338">
    <property type="protein sequence ID" value="CAB5224772.1"/>
    <property type="molecule type" value="Genomic_DNA"/>
</dbReference>